<comment type="similarity">
    <text evidence="2">Belongs to the OmpP1/FadL family.</text>
</comment>
<dbReference type="PANTHER" id="PTHR35093">
    <property type="entry name" value="OUTER MEMBRANE PROTEIN NMB0088-RELATED"/>
    <property type="match status" value="1"/>
</dbReference>
<dbReference type="AlphaFoldDB" id="A0A143DEI0"/>
<dbReference type="RefSeq" id="WP_066135156.1">
    <property type="nucleotide sequence ID" value="NZ_CP014525.1"/>
</dbReference>
<comment type="subcellular location">
    <subcellularLocation>
        <location evidence="1">Cell outer membrane</location>
        <topology evidence="1">Multi-pass membrane protein</topology>
    </subcellularLocation>
</comment>
<keyword evidence="7" id="KW-0998">Cell outer membrane</keyword>
<keyword evidence="9" id="KW-1185">Reference proteome</keyword>
<sequence>MSVTLKSHYRVSRACLSLAPALALSLAAGNATASGFQLREQGSAGQGSSFAGATSSARDLSTIYFNPAGLTRLSGHAAQANMSFVIPSAKFKNNGSTLAGTAVLGSNDGGDAGGLALVPSLYALYSHSNDLKFGLGINAPYGLKTDYKSGWQGRFHALKSELKTINVQPTVAYRISNWVSVGGGINIQKADATLSRAINNTAFGGAGEGYTELSGDDWAVGYTMGATIQPFSNTRLGIAYKSRIEHTLEGDVRFSNMGALGGNTNFSNTKGSVKLTTPDMLSLGITYNITPAWAVMGEAAWTNWSLFDETRVKKANGSADTVNPENWEDTWFFALGTNYQATDKLDLSFGVAFDEAPVPDGYRTPRIPDSNRVWASLGAGYAITDSINLTGAYTHIWTGKAPISKTEGNPAAPDVLRGKFDTSVNIVTLGLTARF</sequence>
<proteinExistence type="inferred from homology"/>
<keyword evidence="4" id="KW-0812">Transmembrane</keyword>
<dbReference type="EMBL" id="CP014525">
    <property type="protein sequence ID" value="AMW34989.1"/>
    <property type="molecule type" value="Genomic_DNA"/>
</dbReference>
<keyword evidence="5" id="KW-0732">Signal</keyword>
<dbReference type="Gene3D" id="2.40.160.60">
    <property type="entry name" value="Outer membrane protein transport protein (OMPP1/FadL/TodX)"/>
    <property type="match status" value="1"/>
</dbReference>
<evidence type="ECO:0000313" key="9">
    <source>
        <dbReference type="Proteomes" id="UP000076066"/>
    </source>
</evidence>
<evidence type="ECO:0000313" key="8">
    <source>
        <dbReference type="EMBL" id="AMW34989.1"/>
    </source>
</evidence>
<gene>
    <name evidence="8" type="ORF">AY555_07155</name>
</gene>
<reference evidence="8 9" key="1">
    <citation type="submission" date="2016-02" db="EMBL/GenBank/DDBJ databases">
        <title>Complete Genome of H5569, the type strain of the newly described species Haematospirillium jordaniae.</title>
        <authorList>
            <person name="Nicholson A.C."/>
            <person name="Humrighouse B.W."/>
            <person name="Loparov V."/>
            <person name="McQuiston J.R."/>
        </authorList>
    </citation>
    <scope>NUCLEOTIDE SEQUENCE [LARGE SCALE GENOMIC DNA]</scope>
    <source>
        <strain evidence="8 9">H5569</strain>
    </source>
</reference>
<evidence type="ECO:0000256" key="1">
    <source>
        <dbReference type="ARBA" id="ARBA00004571"/>
    </source>
</evidence>
<evidence type="ECO:0000256" key="4">
    <source>
        <dbReference type="ARBA" id="ARBA00022692"/>
    </source>
</evidence>
<protein>
    <submittedName>
        <fullName evidence="8">Uncharacterized protein</fullName>
    </submittedName>
</protein>
<dbReference type="Proteomes" id="UP000076066">
    <property type="component" value="Chromosome"/>
</dbReference>
<evidence type="ECO:0000256" key="2">
    <source>
        <dbReference type="ARBA" id="ARBA00008163"/>
    </source>
</evidence>
<evidence type="ECO:0000256" key="5">
    <source>
        <dbReference type="ARBA" id="ARBA00022729"/>
    </source>
</evidence>
<organism evidence="8 9">
    <name type="scientific">Haematospirillum jordaniae</name>
    <dbReference type="NCBI Taxonomy" id="1549855"/>
    <lineage>
        <taxon>Bacteria</taxon>
        <taxon>Pseudomonadati</taxon>
        <taxon>Pseudomonadota</taxon>
        <taxon>Alphaproteobacteria</taxon>
        <taxon>Rhodospirillales</taxon>
        <taxon>Novispirillaceae</taxon>
        <taxon>Haematospirillum</taxon>
    </lineage>
</organism>
<dbReference type="PANTHER" id="PTHR35093:SF3">
    <property type="entry name" value="LONG-CHAIN FATTY ACID TRANSPORT PROTEIN"/>
    <property type="match status" value="1"/>
</dbReference>
<dbReference type="OrthoDB" id="19849at2"/>
<dbReference type="InterPro" id="IPR005017">
    <property type="entry name" value="OMPP1/FadL/TodX"/>
</dbReference>
<dbReference type="STRING" id="1549855.AY555_07155"/>
<dbReference type="KEGG" id="hjo:AY555_07155"/>
<evidence type="ECO:0000256" key="7">
    <source>
        <dbReference type="ARBA" id="ARBA00023237"/>
    </source>
</evidence>
<dbReference type="Pfam" id="PF03349">
    <property type="entry name" value="Toluene_X"/>
    <property type="match status" value="1"/>
</dbReference>
<keyword evidence="6" id="KW-0472">Membrane</keyword>
<evidence type="ECO:0000256" key="6">
    <source>
        <dbReference type="ARBA" id="ARBA00023136"/>
    </source>
</evidence>
<dbReference type="GO" id="GO:0015483">
    <property type="term" value="F:long-chain fatty acid transporting porin activity"/>
    <property type="evidence" value="ECO:0007669"/>
    <property type="project" value="TreeGrafter"/>
</dbReference>
<dbReference type="GeneID" id="53316932"/>
<dbReference type="GO" id="GO:0009279">
    <property type="term" value="C:cell outer membrane"/>
    <property type="evidence" value="ECO:0007669"/>
    <property type="project" value="UniProtKB-SubCell"/>
</dbReference>
<dbReference type="SUPFAM" id="SSF56935">
    <property type="entry name" value="Porins"/>
    <property type="match status" value="1"/>
</dbReference>
<name>A0A143DEI0_9PROT</name>
<keyword evidence="3" id="KW-1134">Transmembrane beta strand</keyword>
<evidence type="ECO:0000256" key="3">
    <source>
        <dbReference type="ARBA" id="ARBA00022452"/>
    </source>
</evidence>
<accession>A0A143DEI0</accession>